<dbReference type="EMBL" id="LXQA010141764">
    <property type="protein sequence ID" value="MCI24489.1"/>
    <property type="molecule type" value="Genomic_DNA"/>
</dbReference>
<dbReference type="Pfam" id="PF07250">
    <property type="entry name" value="Glyoxal_oxid_N"/>
    <property type="match status" value="1"/>
</dbReference>
<protein>
    <recommendedName>
        <fullName evidence="1">Glyoxal oxidase N-terminal domain-containing protein</fullName>
    </recommendedName>
</protein>
<name>A0A392QKM1_9FABA</name>
<evidence type="ECO:0000313" key="3">
    <source>
        <dbReference type="Proteomes" id="UP000265520"/>
    </source>
</evidence>
<evidence type="ECO:0000313" key="2">
    <source>
        <dbReference type="EMBL" id="MCI24489.1"/>
    </source>
</evidence>
<reference evidence="2 3" key="1">
    <citation type="journal article" date="2018" name="Front. Plant Sci.">
        <title>Red Clover (Trifolium pratense) and Zigzag Clover (T. medium) - A Picture of Genomic Similarities and Differences.</title>
        <authorList>
            <person name="Dluhosova J."/>
            <person name="Istvanek J."/>
            <person name="Nedelnik J."/>
            <person name="Repkova J."/>
        </authorList>
    </citation>
    <scope>NUCLEOTIDE SEQUENCE [LARGE SCALE GENOMIC DNA]</scope>
    <source>
        <strain evidence="3">cv. 10/8</strain>
        <tissue evidence="2">Leaf</tissue>
    </source>
</reference>
<feature type="non-terminal residue" evidence="2">
    <location>
        <position position="100"/>
    </location>
</feature>
<proteinExistence type="predicted"/>
<comment type="caution">
    <text evidence="2">The sequence shown here is derived from an EMBL/GenBank/DDBJ whole genome shotgun (WGS) entry which is preliminary data.</text>
</comment>
<evidence type="ECO:0000259" key="1">
    <source>
        <dbReference type="Pfam" id="PF07250"/>
    </source>
</evidence>
<dbReference type="InterPro" id="IPR037293">
    <property type="entry name" value="Gal_Oxidase_central_sf"/>
</dbReference>
<dbReference type="AlphaFoldDB" id="A0A392QKM1"/>
<feature type="domain" description="Glyoxal oxidase N-terminal" evidence="1">
    <location>
        <begin position="1"/>
        <end position="61"/>
    </location>
</feature>
<dbReference type="Gene3D" id="2.130.10.80">
    <property type="entry name" value="Galactose oxidase/kelch, beta-propeller"/>
    <property type="match status" value="1"/>
</dbReference>
<dbReference type="PANTHER" id="PTHR32208:SF54">
    <property type="entry name" value="ALDEHYDE OXIDASE GLOX-LIKE"/>
    <property type="match status" value="1"/>
</dbReference>
<sequence>MVCGGSATGALNAARRKRFIEGLRSCGRMVITGNKHSWEMDYMPKPRFLHDMIILPTATLLPDGRVLVAGSNPHGTYTFHNAAYPTELRLQAFVPHYMEK</sequence>
<keyword evidence="3" id="KW-1185">Reference proteome</keyword>
<dbReference type="InterPro" id="IPR009880">
    <property type="entry name" value="Glyoxal_oxidase_N"/>
</dbReference>
<organism evidence="2 3">
    <name type="scientific">Trifolium medium</name>
    <dbReference type="NCBI Taxonomy" id="97028"/>
    <lineage>
        <taxon>Eukaryota</taxon>
        <taxon>Viridiplantae</taxon>
        <taxon>Streptophyta</taxon>
        <taxon>Embryophyta</taxon>
        <taxon>Tracheophyta</taxon>
        <taxon>Spermatophyta</taxon>
        <taxon>Magnoliopsida</taxon>
        <taxon>eudicotyledons</taxon>
        <taxon>Gunneridae</taxon>
        <taxon>Pentapetalae</taxon>
        <taxon>rosids</taxon>
        <taxon>fabids</taxon>
        <taxon>Fabales</taxon>
        <taxon>Fabaceae</taxon>
        <taxon>Papilionoideae</taxon>
        <taxon>50 kb inversion clade</taxon>
        <taxon>NPAAA clade</taxon>
        <taxon>Hologalegina</taxon>
        <taxon>IRL clade</taxon>
        <taxon>Trifolieae</taxon>
        <taxon>Trifolium</taxon>
    </lineage>
</organism>
<dbReference type="Proteomes" id="UP000265520">
    <property type="component" value="Unassembled WGS sequence"/>
</dbReference>
<dbReference type="PANTHER" id="PTHR32208">
    <property type="entry name" value="SECRETED PROTEIN-RELATED"/>
    <property type="match status" value="1"/>
</dbReference>
<accession>A0A392QKM1</accession>